<keyword evidence="1" id="KW-1185">Reference proteome</keyword>
<dbReference type="Proteomes" id="UP000095287">
    <property type="component" value="Unplaced"/>
</dbReference>
<name>A0A1I8AWV9_9BILA</name>
<dbReference type="AlphaFoldDB" id="A0A1I8AWV9"/>
<evidence type="ECO:0000313" key="2">
    <source>
        <dbReference type="WBParaSite" id="L893_g9902.t1"/>
    </source>
</evidence>
<organism evidence="1 2">
    <name type="scientific">Steinernema glaseri</name>
    <dbReference type="NCBI Taxonomy" id="37863"/>
    <lineage>
        <taxon>Eukaryota</taxon>
        <taxon>Metazoa</taxon>
        <taxon>Ecdysozoa</taxon>
        <taxon>Nematoda</taxon>
        <taxon>Chromadorea</taxon>
        <taxon>Rhabditida</taxon>
        <taxon>Tylenchina</taxon>
        <taxon>Panagrolaimomorpha</taxon>
        <taxon>Strongyloidoidea</taxon>
        <taxon>Steinernematidae</taxon>
        <taxon>Steinernema</taxon>
    </lineage>
</organism>
<evidence type="ECO:0000313" key="1">
    <source>
        <dbReference type="Proteomes" id="UP000095287"/>
    </source>
</evidence>
<proteinExistence type="predicted"/>
<sequence length="85" mass="9910">TFYAGRLSAEEARFVVTNGSFVLYHQKKAVDDESCELYVAYRSFARQIYHFPVITIERFRRSPKLRVCYGDPLAPEFRNLTDLVA</sequence>
<protein>
    <submittedName>
        <fullName evidence="2">EVE domain-containing protein</fullName>
    </submittedName>
</protein>
<accession>A0A1I8AWV9</accession>
<reference evidence="2" key="1">
    <citation type="submission" date="2016-11" db="UniProtKB">
        <authorList>
            <consortium name="WormBaseParasite"/>
        </authorList>
    </citation>
    <scope>IDENTIFICATION</scope>
</reference>
<dbReference type="WBParaSite" id="L893_g9902.t1">
    <property type="protein sequence ID" value="L893_g9902.t1"/>
    <property type="gene ID" value="L893_g9902"/>
</dbReference>